<comment type="caution">
    <text evidence="2">The sequence shown here is derived from an EMBL/GenBank/DDBJ whole genome shotgun (WGS) entry which is preliminary data.</text>
</comment>
<protein>
    <submittedName>
        <fullName evidence="2">Uncharacterized protein</fullName>
    </submittedName>
</protein>
<accession>A0A9Q3IT59</accession>
<feature type="compositionally biased region" description="Polar residues" evidence="1">
    <location>
        <begin position="106"/>
        <end position="117"/>
    </location>
</feature>
<evidence type="ECO:0000256" key="1">
    <source>
        <dbReference type="SAM" id="MobiDB-lite"/>
    </source>
</evidence>
<dbReference type="AlphaFoldDB" id="A0A9Q3IT59"/>
<gene>
    <name evidence="2" type="ORF">O181_089211</name>
</gene>
<feature type="region of interest" description="Disordered" evidence="1">
    <location>
        <begin position="68"/>
        <end position="117"/>
    </location>
</feature>
<sequence length="117" mass="13262">MSSLISPPLRIELLQATPVDSFETVEQALSSAINDRDLLPHIIGSNTYQIQGHLLKIIEEVRLLESLNRNSQKRRRSGNSKNDKAKDGKRKHKHKISSDSLKGMQHISSSFNPYERS</sequence>
<keyword evidence="3" id="KW-1185">Reference proteome</keyword>
<evidence type="ECO:0000313" key="2">
    <source>
        <dbReference type="EMBL" id="MBW0549496.1"/>
    </source>
</evidence>
<reference evidence="2" key="1">
    <citation type="submission" date="2021-03" db="EMBL/GenBank/DDBJ databases">
        <title>Draft genome sequence of rust myrtle Austropuccinia psidii MF-1, a brazilian biotype.</title>
        <authorList>
            <person name="Quecine M.C."/>
            <person name="Pachon D.M.R."/>
            <person name="Bonatelli M.L."/>
            <person name="Correr F.H."/>
            <person name="Franceschini L.M."/>
            <person name="Leite T.F."/>
            <person name="Margarido G.R.A."/>
            <person name="Almeida C.A."/>
            <person name="Ferrarezi J.A."/>
            <person name="Labate C.A."/>
        </authorList>
    </citation>
    <scope>NUCLEOTIDE SEQUENCE</scope>
    <source>
        <strain evidence="2">MF-1</strain>
    </source>
</reference>
<organism evidence="2 3">
    <name type="scientific">Austropuccinia psidii MF-1</name>
    <dbReference type="NCBI Taxonomy" id="1389203"/>
    <lineage>
        <taxon>Eukaryota</taxon>
        <taxon>Fungi</taxon>
        <taxon>Dikarya</taxon>
        <taxon>Basidiomycota</taxon>
        <taxon>Pucciniomycotina</taxon>
        <taxon>Pucciniomycetes</taxon>
        <taxon>Pucciniales</taxon>
        <taxon>Sphaerophragmiaceae</taxon>
        <taxon>Austropuccinia</taxon>
    </lineage>
</organism>
<dbReference type="EMBL" id="AVOT02054840">
    <property type="protein sequence ID" value="MBW0549496.1"/>
    <property type="molecule type" value="Genomic_DNA"/>
</dbReference>
<name>A0A9Q3IT59_9BASI</name>
<proteinExistence type="predicted"/>
<dbReference type="Proteomes" id="UP000765509">
    <property type="component" value="Unassembled WGS sequence"/>
</dbReference>
<evidence type="ECO:0000313" key="3">
    <source>
        <dbReference type="Proteomes" id="UP000765509"/>
    </source>
</evidence>
<dbReference type="OrthoDB" id="2505838at2759"/>